<evidence type="ECO:0000256" key="10">
    <source>
        <dbReference type="ARBA" id="ARBA00023180"/>
    </source>
</evidence>
<feature type="region of interest" description="Disordered" evidence="12">
    <location>
        <begin position="418"/>
        <end position="488"/>
    </location>
</feature>
<comment type="subcellular location">
    <subcellularLocation>
        <location evidence="1">Secreted</location>
    </subcellularLocation>
</comment>
<protein>
    <recommendedName>
        <fullName evidence="14">Peptidase S8/S53 domain-containing protein</fullName>
    </recommendedName>
</protein>
<feature type="region of interest" description="Disordered" evidence="12">
    <location>
        <begin position="248"/>
        <end position="270"/>
    </location>
</feature>
<dbReference type="PRINTS" id="PR00723">
    <property type="entry name" value="SUBTILISIN"/>
</dbReference>
<feature type="compositionally biased region" description="Acidic residues" evidence="12">
    <location>
        <begin position="479"/>
        <end position="488"/>
    </location>
</feature>
<feature type="region of interest" description="Disordered" evidence="12">
    <location>
        <begin position="1183"/>
        <end position="1218"/>
    </location>
</feature>
<accession>A0A2B7YDQ9</accession>
<feature type="compositionally biased region" description="Polar residues" evidence="12">
    <location>
        <begin position="98"/>
        <end position="108"/>
    </location>
</feature>
<dbReference type="GO" id="GO:0006508">
    <property type="term" value="P:proteolysis"/>
    <property type="evidence" value="ECO:0007669"/>
    <property type="project" value="UniProtKB-KW"/>
</dbReference>
<feature type="signal peptide" evidence="13">
    <location>
        <begin position="1"/>
        <end position="25"/>
    </location>
</feature>
<evidence type="ECO:0000256" key="13">
    <source>
        <dbReference type="SAM" id="SignalP"/>
    </source>
</evidence>
<evidence type="ECO:0000256" key="8">
    <source>
        <dbReference type="ARBA" id="ARBA00023026"/>
    </source>
</evidence>
<name>A0A2B7YDQ9_POLH7</name>
<dbReference type="SUPFAM" id="SSF52743">
    <property type="entry name" value="Subtilisin-like"/>
    <property type="match status" value="1"/>
</dbReference>
<gene>
    <name evidence="15" type="ORF">AJ80_04162</name>
</gene>
<evidence type="ECO:0000256" key="4">
    <source>
        <dbReference type="ARBA" id="ARBA00022670"/>
    </source>
</evidence>
<keyword evidence="10" id="KW-0325">Glycoprotein</keyword>
<comment type="caution">
    <text evidence="15">The sequence shown here is derived from an EMBL/GenBank/DDBJ whole genome shotgun (WGS) entry which is preliminary data.</text>
</comment>
<dbReference type="PANTHER" id="PTHR43806:SF11">
    <property type="entry name" value="CEREVISIN-RELATED"/>
    <property type="match status" value="1"/>
</dbReference>
<feature type="compositionally biased region" description="Low complexity" evidence="12">
    <location>
        <begin position="1196"/>
        <end position="1218"/>
    </location>
</feature>
<keyword evidence="3" id="KW-0964">Secreted</keyword>
<evidence type="ECO:0000256" key="5">
    <source>
        <dbReference type="ARBA" id="ARBA00022729"/>
    </source>
</evidence>
<evidence type="ECO:0000256" key="6">
    <source>
        <dbReference type="ARBA" id="ARBA00022801"/>
    </source>
</evidence>
<dbReference type="EMBL" id="PDNA01000051">
    <property type="protein sequence ID" value="PGH19191.1"/>
    <property type="molecule type" value="Genomic_DNA"/>
</dbReference>
<dbReference type="STRING" id="1447883.A0A2B7YDQ9"/>
<keyword evidence="7 11" id="KW-0720">Serine protease</keyword>
<evidence type="ECO:0000256" key="3">
    <source>
        <dbReference type="ARBA" id="ARBA00022525"/>
    </source>
</evidence>
<dbReference type="InterPro" id="IPR050131">
    <property type="entry name" value="Peptidase_S8_subtilisin-like"/>
</dbReference>
<keyword evidence="16" id="KW-1185">Reference proteome</keyword>
<evidence type="ECO:0000256" key="9">
    <source>
        <dbReference type="ARBA" id="ARBA00023145"/>
    </source>
</evidence>
<feature type="domain" description="Peptidase S8/S53" evidence="14">
    <location>
        <begin position="820"/>
        <end position="1109"/>
    </location>
</feature>
<dbReference type="GO" id="GO:0004252">
    <property type="term" value="F:serine-type endopeptidase activity"/>
    <property type="evidence" value="ECO:0007669"/>
    <property type="project" value="UniProtKB-UniRule"/>
</dbReference>
<evidence type="ECO:0000256" key="11">
    <source>
        <dbReference type="PROSITE-ProRule" id="PRU01240"/>
    </source>
</evidence>
<keyword evidence="6 11" id="KW-0378">Hydrolase</keyword>
<feature type="chain" id="PRO_5013129471" description="Peptidase S8/S53 domain-containing protein" evidence="13">
    <location>
        <begin position="26"/>
        <end position="1460"/>
    </location>
</feature>
<evidence type="ECO:0000313" key="15">
    <source>
        <dbReference type="EMBL" id="PGH19191.1"/>
    </source>
</evidence>
<evidence type="ECO:0000256" key="12">
    <source>
        <dbReference type="SAM" id="MobiDB-lite"/>
    </source>
</evidence>
<dbReference type="PANTHER" id="PTHR43806">
    <property type="entry name" value="PEPTIDASE S8"/>
    <property type="match status" value="1"/>
</dbReference>
<dbReference type="Pfam" id="PF00082">
    <property type="entry name" value="Peptidase_S8"/>
    <property type="match status" value="1"/>
</dbReference>
<keyword evidence="4 11" id="KW-0645">Protease</keyword>
<feature type="compositionally biased region" description="Low complexity" evidence="12">
    <location>
        <begin position="1306"/>
        <end position="1316"/>
    </location>
</feature>
<sequence>MWLGPQQGTTFFWIALSLTASVAKSQQCPEGTYWCQDRCGTDLDTCCQTPDGQHNLCGPGTICCGFGCCPNNSYTCNVDYSCTGPDDVSIPPAPNPNPSTTEPSQPGSTTAVHTPPPPPATTLTGSGGQTVVYSSGVLIVGTSTMTLPPATTPTVIETVGVTLTVTPPSAPEPSPPPDFVIIIGTNTATLPAVTSPSTLVTLGHTFTLTPPANTNPGQAPSTIVIVGTQTATIPLFSETTTLVTLSKTFTLEPPPPPPTTSENPGSPVESPVVIIDETKSVTLPPVTQETTLTTGGQTITLYPGGPPTITLGNPPPPPPTTTSENPGSPPESPVVIIDETKSVTLPPVTQETTLTTEGQTITLHPGGPPTITLGNPPPPPPTTTPKGTATKPVVVIIGTGSLTFPQVNRETTVTTEGQTFTLFPGGPPTVTVGPPKEPPTTTAETTSDSGGGGPVLTFTEWPPEAVITPVDKEVKKPEPEDDDGDGDDDSAVIPCKLWFFSICIKFKDINIRGWKIKLPPGIYPPGPPPLRNIKFPTPIGIKGELPPWPKFTVGPDHVPTFPSEPEPTECETKTASLCSTTTSYVVSTIDGKLETISSVVPPPTCAEIRGCLVTDSTAEATATKTEGCGTSTVTDVVITCSGTGTADCATKTEIPKTGCSVTPTTTTVSCKPAPTGNAPRQEGEEYCPVSNEHIVYPRDGTKSDETGAIYAAMKELLQDEKKIIVSDTKTLGINFWRVFLEPGQVQKIKEIPNVGAVYRPCTSDCGDPQTADTNWRYQLDYIEEFTDGVEGRTQMVFLSKNQQGRDRFDKNYWFDVSMGQDIPVYIVDTGAQMDHQEFTDGDNIASKTEFMFVGQDYDGQNHRDDSGVPLGGICESLYCNPHGTGMLGMVAGANLGLAKKAKTWMVRVPRRQKKGGGNTPEDFLQGVSMVNDVFSDDSGVTRAILSLSWTYWLELYQKGSGEDSEEAFKLWQRRLYDLLTSLIRKGVFVVTGSGNQAVVNSWPALFGAERSKVEPENQEGWLHIPELLVVGAVDPRTGDIWWKSGVDVAKELPHIYAPGANTLGTQGNKGKWLKGTLLNPTEGTYKLEQGTSVSTAYTAGLAAYFLKLHQLGRLRSDGNGNAPDMSPGGLRKYILDAGWSRHTHPEYGDILGIWNRADTPTLEQDGYCRYKPGEVANRLRKLRRQEDNAPLTGQCVPGTSPTGSPTTTGPTGTGTETGTVTPTGFVCTPETVDQCAPAVICGAPRRPGCRDGKCICLLPPTPTGFVCTPETVDQCAPEVICGAPRRPGCRDGRCICLLPDPPTQTPDPTTLSTTSKPPKPTEKPKVKLELGVRQCNSVDIFEGGGDINSWWVTDYAQYTCTGTALEEAIMYPGKKPITFHTETNGAPYFMSISWKPGCKTTVDRVSPAFPLWQAGEGAVNRDAECITLLYNNWKKCTGNKGRGGYIDAGCLRYEFSAKKI</sequence>
<keyword evidence="8" id="KW-0843">Virulence</keyword>
<feature type="region of interest" description="Disordered" evidence="12">
    <location>
        <begin position="355"/>
        <end position="389"/>
    </location>
</feature>
<feature type="active site" description="Charge relay system" evidence="11">
    <location>
        <position position="882"/>
    </location>
</feature>
<evidence type="ECO:0000256" key="2">
    <source>
        <dbReference type="ARBA" id="ARBA00011073"/>
    </source>
</evidence>
<feature type="region of interest" description="Disordered" evidence="12">
    <location>
        <begin position="292"/>
        <end position="333"/>
    </location>
</feature>
<feature type="active site" description="Charge relay system" evidence="11">
    <location>
        <position position="828"/>
    </location>
</feature>
<feature type="compositionally biased region" description="Low complexity" evidence="12">
    <location>
        <begin position="418"/>
        <end position="448"/>
    </location>
</feature>
<proteinExistence type="inferred from homology"/>
<keyword evidence="9" id="KW-0865">Zymogen</keyword>
<comment type="similarity">
    <text evidence="2 11">Belongs to the peptidase S8 family.</text>
</comment>
<dbReference type="InterPro" id="IPR036852">
    <property type="entry name" value="Peptidase_S8/S53_dom_sf"/>
</dbReference>
<evidence type="ECO:0000256" key="1">
    <source>
        <dbReference type="ARBA" id="ARBA00004613"/>
    </source>
</evidence>
<evidence type="ECO:0000259" key="14">
    <source>
        <dbReference type="Pfam" id="PF00082"/>
    </source>
</evidence>
<feature type="active site" description="Charge relay system" evidence="11">
    <location>
        <position position="1092"/>
    </location>
</feature>
<dbReference type="Gene3D" id="3.40.50.200">
    <property type="entry name" value="Peptidase S8/S53 domain"/>
    <property type="match status" value="1"/>
</dbReference>
<evidence type="ECO:0000313" key="16">
    <source>
        <dbReference type="Proteomes" id="UP000224634"/>
    </source>
</evidence>
<keyword evidence="5 13" id="KW-0732">Signal</keyword>
<reference evidence="15 16" key="1">
    <citation type="submission" date="2017-10" db="EMBL/GenBank/DDBJ databases">
        <title>Comparative genomics in systemic dimorphic fungi from Ajellomycetaceae.</title>
        <authorList>
            <person name="Munoz J.F."/>
            <person name="Mcewen J.G."/>
            <person name="Clay O.K."/>
            <person name="Cuomo C.A."/>
        </authorList>
    </citation>
    <scope>NUCLEOTIDE SEQUENCE [LARGE SCALE GENOMIC DNA]</scope>
    <source>
        <strain evidence="15 16">UAMH7299</strain>
    </source>
</reference>
<dbReference type="PROSITE" id="PS51892">
    <property type="entry name" value="SUBTILASE"/>
    <property type="match status" value="1"/>
</dbReference>
<dbReference type="InterPro" id="IPR015500">
    <property type="entry name" value="Peptidase_S8_subtilisin-rel"/>
</dbReference>
<feature type="region of interest" description="Disordered" evidence="12">
    <location>
        <begin position="1304"/>
        <end position="1323"/>
    </location>
</feature>
<dbReference type="Proteomes" id="UP000224634">
    <property type="component" value="Unassembled WGS sequence"/>
</dbReference>
<dbReference type="InterPro" id="IPR000209">
    <property type="entry name" value="Peptidase_S8/S53_dom"/>
</dbReference>
<dbReference type="GO" id="GO:0005576">
    <property type="term" value="C:extracellular region"/>
    <property type="evidence" value="ECO:0007669"/>
    <property type="project" value="UniProtKB-SubCell"/>
</dbReference>
<feature type="region of interest" description="Disordered" evidence="12">
    <location>
        <begin position="91"/>
        <end position="128"/>
    </location>
</feature>
<organism evidence="15 16">
    <name type="scientific">Polytolypa hystricis (strain UAMH7299)</name>
    <dbReference type="NCBI Taxonomy" id="1447883"/>
    <lineage>
        <taxon>Eukaryota</taxon>
        <taxon>Fungi</taxon>
        <taxon>Dikarya</taxon>
        <taxon>Ascomycota</taxon>
        <taxon>Pezizomycotina</taxon>
        <taxon>Eurotiomycetes</taxon>
        <taxon>Eurotiomycetidae</taxon>
        <taxon>Onygenales</taxon>
        <taxon>Onygenales incertae sedis</taxon>
        <taxon>Polytolypa</taxon>
    </lineage>
</organism>
<evidence type="ECO:0000256" key="7">
    <source>
        <dbReference type="ARBA" id="ARBA00022825"/>
    </source>
</evidence>
<dbReference type="OrthoDB" id="1896086at2759"/>